<dbReference type="EMBL" id="JBHMCA010000053">
    <property type="protein sequence ID" value="MFB9447331.1"/>
    <property type="molecule type" value="Genomic_DNA"/>
</dbReference>
<evidence type="ECO:0000256" key="4">
    <source>
        <dbReference type="ARBA" id="ARBA00023125"/>
    </source>
</evidence>
<protein>
    <submittedName>
        <fullName evidence="8">RNA polymerase sigma factor</fullName>
    </submittedName>
</protein>
<dbReference type="InterPro" id="IPR036388">
    <property type="entry name" value="WH-like_DNA-bd_sf"/>
</dbReference>
<dbReference type="RefSeq" id="WP_223100792.1">
    <property type="nucleotide sequence ID" value="NZ_CP061913.1"/>
</dbReference>
<keyword evidence="9" id="KW-1185">Reference proteome</keyword>
<dbReference type="SUPFAM" id="SSF88659">
    <property type="entry name" value="Sigma3 and sigma4 domains of RNA polymerase sigma factors"/>
    <property type="match status" value="1"/>
</dbReference>
<dbReference type="Gene3D" id="1.10.10.10">
    <property type="entry name" value="Winged helix-like DNA-binding domain superfamily/Winged helix DNA-binding domain"/>
    <property type="match status" value="1"/>
</dbReference>
<dbReference type="NCBIfam" id="TIGR02937">
    <property type="entry name" value="sigma70-ECF"/>
    <property type="match status" value="1"/>
</dbReference>
<evidence type="ECO:0000259" key="6">
    <source>
        <dbReference type="Pfam" id="PF04542"/>
    </source>
</evidence>
<proteinExistence type="inferred from homology"/>
<dbReference type="InterPro" id="IPR013324">
    <property type="entry name" value="RNA_pol_sigma_r3/r4-like"/>
</dbReference>
<accession>A0ABV5MEP3</accession>
<dbReference type="Proteomes" id="UP001589608">
    <property type="component" value="Unassembled WGS sequence"/>
</dbReference>
<dbReference type="Gene3D" id="1.10.1740.10">
    <property type="match status" value="1"/>
</dbReference>
<dbReference type="InterPro" id="IPR013249">
    <property type="entry name" value="RNA_pol_sigma70_r4_t2"/>
</dbReference>
<dbReference type="InterPro" id="IPR014284">
    <property type="entry name" value="RNA_pol_sigma-70_dom"/>
</dbReference>
<evidence type="ECO:0000313" key="9">
    <source>
        <dbReference type="Proteomes" id="UP001589608"/>
    </source>
</evidence>
<dbReference type="InterPro" id="IPR039425">
    <property type="entry name" value="RNA_pol_sigma-70-like"/>
</dbReference>
<name>A0ABV5MEP3_9ACTN</name>
<dbReference type="InterPro" id="IPR007627">
    <property type="entry name" value="RNA_pol_sigma70_r2"/>
</dbReference>
<keyword evidence="2" id="KW-0805">Transcription regulation</keyword>
<evidence type="ECO:0000256" key="1">
    <source>
        <dbReference type="ARBA" id="ARBA00010641"/>
    </source>
</evidence>
<dbReference type="PANTHER" id="PTHR43133:SF8">
    <property type="entry name" value="RNA POLYMERASE SIGMA FACTOR HI_1459-RELATED"/>
    <property type="match status" value="1"/>
</dbReference>
<evidence type="ECO:0000256" key="3">
    <source>
        <dbReference type="ARBA" id="ARBA00023082"/>
    </source>
</evidence>
<feature type="domain" description="RNA polymerase sigma-70 region 2" evidence="6">
    <location>
        <begin position="14"/>
        <end position="77"/>
    </location>
</feature>
<reference evidence="8 9" key="1">
    <citation type="submission" date="2024-09" db="EMBL/GenBank/DDBJ databases">
        <authorList>
            <person name="Sun Q."/>
            <person name="Mori K."/>
        </authorList>
    </citation>
    <scope>NUCLEOTIDE SEQUENCE [LARGE SCALE GENOMIC DNA]</scope>
    <source>
        <strain evidence="8 9">JCM 3307</strain>
    </source>
</reference>
<evidence type="ECO:0000256" key="5">
    <source>
        <dbReference type="ARBA" id="ARBA00023163"/>
    </source>
</evidence>
<dbReference type="Pfam" id="PF08281">
    <property type="entry name" value="Sigma70_r4_2"/>
    <property type="match status" value="1"/>
</dbReference>
<dbReference type="Pfam" id="PF04542">
    <property type="entry name" value="Sigma70_r2"/>
    <property type="match status" value="1"/>
</dbReference>
<feature type="domain" description="RNA polymerase sigma factor 70 region 4 type 2" evidence="7">
    <location>
        <begin position="101"/>
        <end position="152"/>
    </location>
</feature>
<keyword evidence="3" id="KW-0731">Sigma factor</keyword>
<dbReference type="InterPro" id="IPR013325">
    <property type="entry name" value="RNA_pol_sigma_r2"/>
</dbReference>
<evidence type="ECO:0000256" key="2">
    <source>
        <dbReference type="ARBA" id="ARBA00023015"/>
    </source>
</evidence>
<keyword evidence="5" id="KW-0804">Transcription</keyword>
<sequence length="161" mass="18240">MSPKTDADEFAEFYGATYERLIAFLLRSGSSRPDADDFAQEAMLSLLKVWPSATNRTAYVYKAAIRTLITERSRRRRDLALVVKMAKLRTFAAPEPQTEVREVLQALRTLKPEQRLVMALTVDGFRPTEIAALTARSPATVRSNLRLARENLVRKLVKTVE</sequence>
<comment type="similarity">
    <text evidence="1">Belongs to the sigma-70 factor family. ECF subfamily.</text>
</comment>
<organism evidence="8 9">
    <name type="scientific">Dactylosporangium vinaceum</name>
    <dbReference type="NCBI Taxonomy" id="53362"/>
    <lineage>
        <taxon>Bacteria</taxon>
        <taxon>Bacillati</taxon>
        <taxon>Actinomycetota</taxon>
        <taxon>Actinomycetes</taxon>
        <taxon>Micromonosporales</taxon>
        <taxon>Micromonosporaceae</taxon>
        <taxon>Dactylosporangium</taxon>
    </lineage>
</organism>
<keyword evidence="4" id="KW-0238">DNA-binding</keyword>
<evidence type="ECO:0000259" key="7">
    <source>
        <dbReference type="Pfam" id="PF08281"/>
    </source>
</evidence>
<gene>
    <name evidence="8" type="ORF">ACFFTR_29925</name>
</gene>
<evidence type="ECO:0000313" key="8">
    <source>
        <dbReference type="EMBL" id="MFB9447331.1"/>
    </source>
</evidence>
<dbReference type="SUPFAM" id="SSF88946">
    <property type="entry name" value="Sigma2 domain of RNA polymerase sigma factors"/>
    <property type="match status" value="1"/>
</dbReference>
<comment type="caution">
    <text evidence="8">The sequence shown here is derived from an EMBL/GenBank/DDBJ whole genome shotgun (WGS) entry which is preliminary data.</text>
</comment>
<dbReference type="PANTHER" id="PTHR43133">
    <property type="entry name" value="RNA POLYMERASE ECF-TYPE SIGMA FACTO"/>
    <property type="match status" value="1"/>
</dbReference>